<dbReference type="PRINTS" id="PR00081">
    <property type="entry name" value="GDHRDH"/>
</dbReference>
<proteinExistence type="inferred from homology"/>
<protein>
    <recommendedName>
        <fullName evidence="5">Oxidoreductase</fullName>
    </recommendedName>
</protein>
<dbReference type="Pfam" id="PF13561">
    <property type="entry name" value="adh_short_C2"/>
    <property type="match status" value="1"/>
</dbReference>
<keyword evidence="2" id="KW-0560">Oxidoreductase</keyword>
<dbReference type="InterPro" id="IPR002347">
    <property type="entry name" value="SDR_fam"/>
</dbReference>
<dbReference type="Gene3D" id="3.40.50.720">
    <property type="entry name" value="NAD(P)-binding Rossmann-like Domain"/>
    <property type="match status" value="1"/>
</dbReference>
<evidence type="ECO:0008006" key="5">
    <source>
        <dbReference type="Google" id="ProtNLM"/>
    </source>
</evidence>
<comment type="similarity">
    <text evidence="1">Belongs to the short-chain dehydrogenases/reductases (SDR) family.</text>
</comment>
<dbReference type="EMBL" id="MWQY01000002">
    <property type="protein sequence ID" value="ORC37716.1"/>
    <property type="molecule type" value="Genomic_DNA"/>
</dbReference>
<comment type="caution">
    <text evidence="3">The sequence shown here is derived from an EMBL/GenBank/DDBJ whole genome shotgun (WGS) entry which is preliminary data.</text>
</comment>
<evidence type="ECO:0000256" key="2">
    <source>
        <dbReference type="ARBA" id="ARBA00023002"/>
    </source>
</evidence>
<reference evidence="3 4" key="1">
    <citation type="submission" date="2017-03" db="EMBL/GenBank/DDBJ databases">
        <title>Draft Genome sequence of Marispirochaeta sp. strain JC444.</title>
        <authorList>
            <person name="Shivani Y."/>
            <person name="Subhash Y."/>
            <person name="Sasikala C."/>
            <person name="Ramana C."/>
        </authorList>
    </citation>
    <scope>NUCLEOTIDE SEQUENCE [LARGE SCALE GENOMIC DNA]</scope>
    <source>
        <strain evidence="3 4">JC444</strain>
    </source>
</reference>
<dbReference type="PRINTS" id="PR00080">
    <property type="entry name" value="SDRFAMILY"/>
</dbReference>
<gene>
    <name evidence="3" type="ORF">B4O97_01560</name>
</gene>
<name>A0A1Y1S1Q5_9SPIO</name>
<dbReference type="InterPro" id="IPR036291">
    <property type="entry name" value="NAD(P)-bd_dom_sf"/>
</dbReference>
<evidence type="ECO:0000256" key="1">
    <source>
        <dbReference type="ARBA" id="ARBA00006484"/>
    </source>
</evidence>
<dbReference type="FunFam" id="3.40.50.720:FF:000084">
    <property type="entry name" value="Short-chain dehydrogenase reductase"/>
    <property type="match status" value="1"/>
</dbReference>
<organism evidence="3 4">
    <name type="scientific">Marispirochaeta aestuarii</name>
    <dbReference type="NCBI Taxonomy" id="1963862"/>
    <lineage>
        <taxon>Bacteria</taxon>
        <taxon>Pseudomonadati</taxon>
        <taxon>Spirochaetota</taxon>
        <taxon>Spirochaetia</taxon>
        <taxon>Spirochaetales</taxon>
        <taxon>Spirochaetaceae</taxon>
        <taxon>Marispirochaeta</taxon>
    </lineage>
</organism>
<dbReference type="CDD" id="cd05233">
    <property type="entry name" value="SDR_c"/>
    <property type="match status" value="1"/>
</dbReference>
<sequence length="272" mass="29629">MGRQACTLQFCTISYNWNDSITTFLEFLMAKKIIITGASTGIGAETSRMLAPGNEIIVHYYSSKGPAEAVAADIEKAGGKAHLLQADLSKSDECERFVAECAKLFPVVDVLVNNAGGLIRRQPINELDWDFMIETFALNTFSTMKVTSLCVPLLEKAEDPVIINMTSIAMRHGAPSATLYGASKGALDTFTRGAATELAPKKIRVNAVAPGVIETPFHEKVSTPEKMKSFKENTPLKRNGRARHIAQAVKYLIENDFMTGATVDVNGGLFMY</sequence>
<dbReference type="PANTHER" id="PTHR43639:SF1">
    <property type="entry name" value="SHORT-CHAIN DEHYDROGENASE_REDUCTASE FAMILY PROTEIN"/>
    <property type="match status" value="1"/>
</dbReference>
<dbReference type="SUPFAM" id="SSF51735">
    <property type="entry name" value="NAD(P)-binding Rossmann-fold domains"/>
    <property type="match status" value="1"/>
</dbReference>
<dbReference type="GO" id="GO:0016491">
    <property type="term" value="F:oxidoreductase activity"/>
    <property type="evidence" value="ECO:0007669"/>
    <property type="project" value="UniProtKB-KW"/>
</dbReference>
<dbReference type="PROSITE" id="PS00061">
    <property type="entry name" value="ADH_SHORT"/>
    <property type="match status" value="1"/>
</dbReference>
<dbReference type="AlphaFoldDB" id="A0A1Y1S1Q5"/>
<keyword evidence="4" id="KW-1185">Reference proteome</keyword>
<dbReference type="PANTHER" id="PTHR43639">
    <property type="entry name" value="OXIDOREDUCTASE, SHORT-CHAIN DEHYDROGENASE/REDUCTASE FAMILY (AFU_ORTHOLOGUE AFUA_5G02870)"/>
    <property type="match status" value="1"/>
</dbReference>
<evidence type="ECO:0000313" key="3">
    <source>
        <dbReference type="EMBL" id="ORC37716.1"/>
    </source>
</evidence>
<dbReference type="Proteomes" id="UP000192343">
    <property type="component" value="Unassembled WGS sequence"/>
</dbReference>
<evidence type="ECO:0000313" key="4">
    <source>
        <dbReference type="Proteomes" id="UP000192343"/>
    </source>
</evidence>
<accession>A0A1Y1S1Q5</accession>
<dbReference type="InterPro" id="IPR020904">
    <property type="entry name" value="Sc_DH/Rdtase_CS"/>
</dbReference>
<dbReference type="STRING" id="1963862.B4O97_01560"/>